<dbReference type="InterPro" id="IPR053139">
    <property type="entry name" value="Surface_bspA-like"/>
</dbReference>
<dbReference type="PANTHER" id="PTHR45661:SF3">
    <property type="entry name" value="IG-LIKE DOMAIN-CONTAINING PROTEIN"/>
    <property type="match status" value="1"/>
</dbReference>
<accession>A0ABC8CQF1</accession>
<proteinExistence type="predicted"/>
<dbReference type="Pfam" id="PF13306">
    <property type="entry name" value="LRR_5"/>
    <property type="match status" value="3"/>
</dbReference>
<dbReference type="InterPro" id="IPR026906">
    <property type="entry name" value="LRR_5"/>
</dbReference>
<dbReference type="AlphaFoldDB" id="A0ABC8CQF1"/>
<feature type="domain" description="Bacterial Ig-like" evidence="1">
    <location>
        <begin position="1070"/>
        <end position="1122"/>
    </location>
</feature>
<dbReference type="PANTHER" id="PTHR45661">
    <property type="entry name" value="SURFACE ANTIGEN"/>
    <property type="match status" value="1"/>
</dbReference>
<dbReference type="InterPro" id="IPR032675">
    <property type="entry name" value="LRR_dom_sf"/>
</dbReference>
<name>A0ABC8CQF1_CLOBO</name>
<evidence type="ECO:0000259" key="1">
    <source>
        <dbReference type="Pfam" id="PF07532"/>
    </source>
</evidence>
<evidence type="ECO:0000313" key="2">
    <source>
        <dbReference type="EMBL" id="AVQ37900.1"/>
    </source>
</evidence>
<sequence length="1144" mass="127382">MKEDKAFEFSDGKITKYTGTETDIVIPDTIKGQKVTSIGSKAFANKKLTSVKLPKSIKEIEDVAFLGNALKSITIPEGVTTIGMGSFMKNQLETLNIPDSVTSIGKRAFMNNKLTLIKLPKNMKTIDAYVFDTNQLNTVTIPEGVKNICGNSFSNNELQDAVIPSTVETIEVKAFDGNKDIKLTYSKLVEAIKGAQKIKTEGKKEDKVKALNQAIEEGNNLNKNSNATLQEVNKVVEDINNAIKDLNGAVSTKTTIKSVKPLGVENISVDFGTSEDDVKAKLPKRAIIVDSKDQDHNVDITWSISKYNGSIQGEYIATGTFKLPEGVVQSNPQIDLKATVKITVKSKAVEYKHWETKDFTFNGTAITGFSQSGKEKFKENKDLILPKTNAAGEEVIEISDKAFYSEIDLKGNSNDSFKDRDKAKQDPKIGINSVSIPDTVKIIGAEAFRNNCLTDIHIPKSVTTIKKLAFNNNKLKSLIVPDSVTVLENGSFTLNNIADLKLSKGLKTIPVAFGYNNLVTVTIPEGVTRIDDMAFSDNQLSEVKLPSTLEYLSGFNNNNFTFINIPKNVKELGKKAFARNKIASVTIPGNVKVVGVSAFQNTWHDTFITSINIEEGVEKIEGYAFSLNHLKDVQLPSTVKELDPNAFHNNLGYDGVVHLFTPEHKNLNNLKESKGFVINPAKLTIKYVFEDKTLKEEEMWKNKTTGEYLHIGDNDIEITPKYEDNEYELEKIDTVKVDLNNKDNKLIIKCKKKAVAEKLEIKSIEKVAPLVVDFQTERNVVMNTLQSKTYIIDSNGEKHEVQLDWTLKDYDGNKSGEYTAVGTFKLPQGVSQSEPEMKLEVVGKIIVKEKFGDIENSKWETKDFTFEGTTVIGFSEEGEEKLKTNKDLVLPKVNDKGESIAKVKNYAFGKKGLTSLTIPEGLNELVIGTNAFEQNQINKVYIPEGVKEIDAFAFEGNKLKYVDFPGTLKKIGNNAFANNELVSAIFSEYINDIALDRFSFYNNKLTSVTILNKVKKVHEEAFKDNKGYSSDGKVNIYTLNLDPENCNQWFPNSEYHKVIVLAVESVKEINPIEVDLGTEKNDIKLPDKITLNLNNGTKKEVNVKWLSEEYNSNKPGEYVFKAAYDLPEGMTSKKPDVTFKVVVK</sequence>
<dbReference type="SUPFAM" id="SSF52058">
    <property type="entry name" value="L domain-like"/>
    <property type="match status" value="1"/>
</dbReference>
<dbReference type="InterPro" id="IPR011081">
    <property type="entry name" value="Big_4"/>
</dbReference>
<gene>
    <name evidence="2" type="ORF">C7M56_04080</name>
</gene>
<dbReference type="Proteomes" id="UP000240615">
    <property type="component" value="Chromosome"/>
</dbReference>
<dbReference type="Gene3D" id="3.80.10.10">
    <property type="entry name" value="Ribonuclease Inhibitor"/>
    <property type="match status" value="4"/>
</dbReference>
<organism evidence="2 3">
    <name type="scientific">Clostridium botulinum</name>
    <dbReference type="NCBI Taxonomy" id="1491"/>
    <lineage>
        <taxon>Bacteria</taxon>
        <taxon>Bacillati</taxon>
        <taxon>Bacillota</taxon>
        <taxon>Clostridia</taxon>
        <taxon>Eubacteriales</taxon>
        <taxon>Clostridiaceae</taxon>
        <taxon>Clostridium</taxon>
    </lineage>
</organism>
<dbReference type="Gene3D" id="1.20.1270.90">
    <property type="entry name" value="AF1782-like"/>
    <property type="match status" value="1"/>
</dbReference>
<protein>
    <recommendedName>
        <fullName evidence="1">Bacterial Ig-like domain-containing protein</fullName>
    </recommendedName>
</protein>
<dbReference type="EMBL" id="CP027777">
    <property type="protein sequence ID" value="AVQ37900.1"/>
    <property type="molecule type" value="Genomic_DNA"/>
</dbReference>
<reference evidence="2 3" key="1">
    <citation type="submission" date="2018-01" db="EMBL/GenBank/DDBJ databases">
        <title>Genetic Diversity of Clostridium botulinum in seafood.</title>
        <authorList>
            <person name="Athira V."/>
            <person name="Arun Jyothi P.V."/>
            <person name="Lalitha K.V."/>
            <person name="Joseph T.C."/>
        </authorList>
    </citation>
    <scope>NUCLEOTIDE SEQUENCE [LARGE SCALE GENOMIC DNA]</scope>
    <source>
        <strain evidence="2 3">Mfbjulcb8</strain>
    </source>
</reference>
<dbReference type="Pfam" id="PF07532">
    <property type="entry name" value="Big_4"/>
    <property type="match status" value="1"/>
</dbReference>
<evidence type="ECO:0000313" key="3">
    <source>
        <dbReference type="Proteomes" id="UP000240615"/>
    </source>
</evidence>